<dbReference type="InterPro" id="IPR007955">
    <property type="entry name" value="Bystin"/>
</dbReference>
<name>A0ABD0KPM5_9CAEN</name>
<evidence type="ECO:0000256" key="5">
    <source>
        <dbReference type="ARBA" id="ARBA00074032"/>
    </source>
</evidence>
<dbReference type="EMBL" id="JACVVK020000141">
    <property type="protein sequence ID" value="KAK7489195.1"/>
    <property type="molecule type" value="Genomic_DNA"/>
</dbReference>
<organism evidence="7 8">
    <name type="scientific">Batillaria attramentaria</name>
    <dbReference type="NCBI Taxonomy" id="370345"/>
    <lineage>
        <taxon>Eukaryota</taxon>
        <taxon>Metazoa</taxon>
        <taxon>Spiralia</taxon>
        <taxon>Lophotrochozoa</taxon>
        <taxon>Mollusca</taxon>
        <taxon>Gastropoda</taxon>
        <taxon>Caenogastropoda</taxon>
        <taxon>Sorbeoconcha</taxon>
        <taxon>Cerithioidea</taxon>
        <taxon>Batillariidae</taxon>
        <taxon>Batillaria</taxon>
    </lineage>
</organism>
<evidence type="ECO:0000256" key="3">
    <source>
        <dbReference type="ARBA" id="ARBA00022517"/>
    </source>
</evidence>
<protein>
    <recommendedName>
        <fullName evidence="5">Bystin</fullName>
    </recommendedName>
</protein>
<evidence type="ECO:0000256" key="4">
    <source>
        <dbReference type="ARBA" id="ARBA00023242"/>
    </source>
</evidence>
<keyword evidence="8" id="KW-1185">Reference proteome</keyword>
<dbReference type="Pfam" id="PF05291">
    <property type="entry name" value="Bystin"/>
    <property type="match status" value="1"/>
</dbReference>
<dbReference type="PANTHER" id="PTHR12821:SF0">
    <property type="entry name" value="BYSTIN"/>
    <property type="match status" value="1"/>
</dbReference>
<comment type="similarity">
    <text evidence="2">Belongs to the bystin family.</text>
</comment>
<comment type="subcellular location">
    <subcellularLocation>
        <location evidence="1">Nucleus</location>
        <location evidence="1">Nucleolus</location>
    </subcellularLocation>
</comment>
<feature type="region of interest" description="Disordered" evidence="6">
    <location>
        <begin position="367"/>
        <end position="387"/>
    </location>
</feature>
<dbReference type="AlphaFoldDB" id="A0ABD0KPM5"/>
<comment type="caution">
    <text evidence="7">The sequence shown here is derived from an EMBL/GenBank/DDBJ whole genome shotgun (WGS) entry which is preliminary data.</text>
</comment>
<feature type="region of interest" description="Disordered" evidence="6">
    <location>
        <begin position="1"/>
        <end position="65"/>
    </location>
</feature>
<evidence type="ECO:0000313" key="7">
    <source>
        <dbReference type="EMBL" id="KAK7489195.1"/>
    </source>
</evidence>
<feature type="compositionally biased region" description="Polar residues" evidence="6">
    <location>
        <begin position="1"/>
        <end position="15"/>
    </location>
</feature>
<dbReference type="Gene3D" id="1.25.40.480">
    <property type="match status" value="1"/>
</dbReference>
<feature type="compositionally biased region" description="Acidic residues" evidence="6">
    <location>
        <begin position="52"/>
        <end position="64"/>
    </location>
</feature>
<keyword evidence="4" id="KW-0539">Nucleus</keyword>
<dbReference type="GO" id="GO:0042254">
    <property type="term" value="P:ribosome biogenesis"/>
    <property type="evidence" value="ECO:0007669"/>
    <property type="project" value="UniProtKB-KW"/>
</dbReference>
<reference evidence="7 8" key="1">
    <citation type="journal article" date="2023" name="Sci. Data">
        <title>Genome assembly of the Korean intertidal mud-creeper Batillaria attramentaria.</title>
        <authorList>
            <person name="Patra A.K."/>
            <person name="Ho P.T."/>
            <person name="Jun S."/>
            <person name="Lee S.J."/>
            <person name="Kim Y."/>
            <person name="Won Y.J."/>
        </authorList>
    </citation>
    <scope>NUCLEOTIDE SEQUENCE [LARGE SCALE GENOMIC DNA]</scope>
    <source>
        <strain evidence="7">Wonlab-2016</strain>
    </source>
</reference>
<dbReference type="GO" id="GO:0005730">
    <property type="term" value="C:nucleolus"/>
    <property type="evidence" value="ECO:0007669"/>
    <property type="project" value="UniProtKB-SubCell"/>
</dbReference>
<feature type="non-terminal residue" evidence="7">
    <location>
        <position position="1"/>
    </location>
</feature>
<feature type="compositionally biased region" description="Basic and acidic residues" evidence="6">
    <location>
        <begin position="16"/>
        <end position="27"/>
    </location>
</feature>
<dbReference type="FunFam" id="1.25.40.480:FF:000001">
    <property type="entry name" value="Bystin (51.6 kD)-like"/>
    <property type="match status" value="1"/>
</dbReference>
<dbReference type="PANTHER" id="PTHR12821">
    <property type="entry name" value="BYSTIN"/>
    <property type="match status" value="1"/>
</dbReference>
<gene>
    <name evidence="7" type="ORF">BaRGS_00019573</name>
</gene>
<evidence type="ECO:0000256" key="6">
    <source>
        <dbReference type="SAM" id="MobiDB-lite"/>
    </source>
</evidence>
<sequence length="387" mass="44369">FVDQKLSQKILTQARKQQEELEDEHGPARSSSSKSVRKAPKQVSLGARRDDSDSDDDLPVDDGDMAPVVVDEADEKAIEAFMSKTPKVNRTLADIINEKLTEKKTEIQTVMSDDASVQLQDLDERLVRIFQGVGEVLRKYRSGKLPKAFKTLPASDKWEQILYVTKPEQWSAAAMYQATRIFASNLSASLAQRFFYLVLLPRIRDDIVEYKRLNFHLFMALKKALFKPAAFFKGILLPMCEAGDCTLREANIVSSVLRESSIPMVHSAVAVYKIAEMDYNGANSIFLRTLLDKKYAFPYQTVDAVVAHFMRFIIDKRKLPVLWHQCLLTFVQRYKRDLAQEQKEQLYELLRKHDHPEITPEVRRELQNSVCRGEDDPNEQESGAMVY</sequence>
<accession>A0ABD0KPM5</accession>
<dbReference type="Proteomes" id="UP001519460">
    <property type="component" value="Unassembled WGS sequence"/>
</dbReference>
<evidence type="ECO:0000256" key="2">
    <source>
        <dbReference type="ARBA" id="ARBA00007114"/>
    </source>
</evidence>
<evidence type="ECO:0000313" key="8">
    <source>
        <dbReference type="Proteomes" id="UP001519460"/>
    </source>
</evidence>
<evidence type="ECO:0000256" key="1">
    <source>
        <dbReference type="ARBA" id="ARBA00004604"/>
    </source>
</evidence>
<keyword evidence="3" id="KW-0690">Ribosome biogenesis</keyword>
<proteinExistence type="inferred from homology"/>